<dbReference type="EMBL" id="JBAHYK010000602">
    <property type="protein sequence ID" value="KAL0572644.1"/>
    <property type="molecule type" value="Genomic_DNA"/>
</dbReference>
<keyword evidence="2" id="KW-1185">Reference proteome</keyword>
<proteinExistence type="predicted"/>
<sequence>MAPITLSHVCSRWRDIVLSCPKLWSAIRIQFRNIPDHAHDVLRTFMQNSKGYPLEICIRAAPSIINPHTKLWEDLADQFWRYSEFSLDSGDLDIFLEKASAPGFSLAYLVAFRIHTTSDRNVVFLLQPQTGLSQALRRAPKLRTVQLPIVSPGISSLPYSQLTSLKVGRLFLGHFPDFLGILRVSRNLRSLIIVSVTISPEGEPLPDIAHSPVQLPFLRTLIIDGDVGTLEINHPCYDRLFTSLEIPSLHTFQLCYSAPPTRSEALWPPSLLAMLSHSSSSLRRVTLCVVGFYGAQEPLSVLFQCTPNLTRLDLYFSSLLDDGGPLPPLDATDRAISSFLSDLISQSRLVPNLGTLLLQFYEFDWQHLNHVVDGMIQLARSSRSKVTNTPGVRPLIDLRLERLNNPEIALHQAGFSPSSDQVEALEALRKDGVGIEVKDVSGYIPDFDEEDRF</sequence>
<dbReference type="Gene3D" id="3.80.10.10">
    <property type="entry name" value="Ribonuclease Inhibitor"/>
    <property type="match status" value="1"/>
</dbReference>
<evidence type="ECO:0008006" key="3">
    <source>
        <dbReference type="Google" id="ProtNLM"/>
    </source>
</evidence>
<accession>A0ABR3FBJ4</accession>
<protein>
    <recommendedName>
        <fullName evidence="3">F-box domain-containing protein</fullName>
    </recommendedName>
</protein>
<reference evidence="1 2" key="1">
    <citation type="submission" date="2024-02" db="EMBL/GenBank/DDBJ databases">
        <title>A draft genome for the cacao thread blight pathogen Marasmius crinis-equi.</title>
        <authorList>
            <person name="Cohen S.P."/>
            <person name="Baruah I.K."/>
            <person name="Amoako-Attah I."/>
            <person name="Bukari Y."/>
            <person name="Meinhardt L.W."/>
            <person name="Bailey B.A."/>
        </authorList>
    </citation>
    <scope>NUCLEOTIDE SEQUENCE [LARGE SCALE GENOMIC DNA]</scope>
    <source>
        <strain evidence="1 2">GH-76</strain>
    </source>
</reference>
<comment type="caution">
    <text evidence="1">The sequence shown here is derived from an EMBL/GenBank/DDBJ whole genome shotgun (WGS) entry which is preliminary data.</text>
</comment>
<organism evidence="1 2">
    <name type="scientific">Marasmius crinis-equi</name>
    <dbReference type="NCBI Taxonomy" id="585013"/>
    <lineage>
        <taxon>Eukaryota</taxon>
        <taxon>Fungi</taxon>
        <taxon>Dikarya</taxon>
        <taxon>Basidiomycota</taxon>
        <taxon>Agaricomycotina</taxon>
        <taxon>Agaricomycetes</taxon>
        <taxon>Agaricomycetidae</taxon>
        <taxon>Agaricales</taxon>
        <taxon>Marasmiineae</taxon>
        <taxon>Marasmiaceae</taxon>
        <taxon>Marasmius</taxon>
    </lineage>
</organism>
<evidence type="ECO:0000313" key="1">
    <source>
        <dbReference type="EMBL" id="KAL0572644.1"/>
    </source>
</evidence>
<dbReference type="InterPro" id="IPR032675">
    <property type="entry name" value="LRR_dom_sf"/>
</dbReference>
<evidence type="ECO:0000313" key="2">
    <source>
        <dbReference type="Proteomes" id="UP001465976"/>
    </source>
</evidence>
<gene>
    <name evidence="1" type="ORF">V5O48_009318</name>
</gene>
<dbReference type="Proteomes" id="UP001465976">
    <property type="component" value="Unassembled WGS sequence"/>
</dbReference>
<name>A0ABR3FBJ4_9AGAR</name>
<dbReference type="SUPFAM" id="SSF52047">
    <property type="entry name" value="RNI-like"/>
    <property type="match status" value="1"/>
</dbReference>